<dbReference type="Gene3D" id="3.20.20.140">
    <property type="entry name" value="Metal-dependent hydrolases"/>
    <property type="match status" value="1"/>
</dbReference>
<evidence type="ECO:0000313" key="3">
    <source>
        <dbReference type="EMBL" id="BBO24151.1"/>
    </source>
</evidence>
<dbReference type="GO" id="GO:0016787">
    <property type="term" value="F:hydrolase activity"/>
    <property type="evidence" value="ECO:0007669"/>
    <property type="project" value="UniProtKB-KW"/>
</dbReference>
<dbReference type="PANTHER" id="PTHR43794">
    <property type="entry name" value="AMINOHYDROLASE SSNA-RELATED"/>
    <property type="match status" value="1"/>
</dbReference>
<evidence type="ECO:0000313" key="4">
    <source>
        <dbReference type="Proteomes" id="UP000662873"/>
    </source>
</evidence>
<accession>A0A809SA94</accession>
<keyword evidence="1" id="KW-0378">Hydrolase</keyword>
<dbReference type="KEGG" id="npy:NPRO_17460"/>
<name>A0A809SA94_9BACT</name>
<dbReference type="Pfam" id="PF01979">
    <property type="entry name" value="Amidohydro_1"/>
    <property type="match status" value="1"/>
</dbReference>
<dbReference type="PANTHER" id="PTHR43794:SF11">
    <property type="entry name" value="AMIDOHYDROLASE-RELATED DOMAIN-CONTAINING PROTEIN"/>
    <property type="match status" value="1"/>
</dbReference>
<protein>
    <submittedName>
        <fullName evidence="3">Cytosine/adenosine deaminase</fullName>
    </submittedName>
</protein>
<dbReference type="Proteomes" id="UP000662873">
    <property type="component" value="Chromosome"/>
</dbReference>
<dbReference type="InterPro" id="IPR032466">
    <property type="entry name" value="Metal_Hydrolase"/>
</dbReference>
<sequence>MVIGGELHLGVEPVFENGVLTRLRPHTGVPEPFVLSAPFVNAHSHFEYRGLMGRVEERDFFGWIRRLVQLKGEQTEDEVRCDTWIAARENRASGIALVGEHFDRPHSPAAVREFGLMGRLFAEVITFLEHETPQEKLETVSRKAAEATRASGLPAYVNPHALYTVDEPSLRWIARQGTPLSLHLAESREEADLFRSGTGPFAELMTSVGFPLPPTGITPVEFAAALGLLRANAQLVHCCEVSESDIAQIAASGASVAHCPRSNEALSCPIAPIRRMLRSGITVGLGLDSAASSGPVDMFAEMSAAMRLAHEKGEPISPEECWQMATEGGARSLGMDSWVLGEGWSGPLLEIHVPDALGVEDLIERASPDKVVWRDPIDL</sequence>
<dbReference type="InterPro" id="IPR050287">
    <property type="entry name" value="MTA/SAH_deaminase"/>
</dbReference>
<dbReference type="InterPro" id="IPR006680">
    <property type="entry name" value="Amidohydro-rel"/>
</dbReference>
<dbReference type="AlphaFoldDB" id="A0A809SA94"/>
<gene>
    <name evidence="3" type="ORF">NPRO_17460</name>
</gene>
<reference evidence="3" key="1">
    <citation type="journal article" name="DNA Res.">
        <title>The physiological potential of anammox bacteria as revealed by their core genome structure.</title>
        <authorList>
            <person name="Okubo T."/>
            <person name="Toyoda A."/>
            <person name="Fukuhara K."/>
            <person name="Uchiyama I."/>
            <person name="Harigaya Y."/>
            <person name="Kuroiwa M."/>
            <person name="Suzuki T."/>
            <person name="Murakami Y."/>
            <person name="Suwa Y."/>
            <person name="Takami H."/>
        </authorList>
    </citation>
    <scope>NUCLEOTIDE SEQUENCE</scope>
    <source>
        <strain evidence="3">317325-2</strain>
    </source>
</reference>
<dbReference type="SUPFAM" id="SSF51556">
    <property type="entry name" value="Metallo-dependent hydrolases"/>
    <property type="match status" value="1"/>
</dbReference>
<proteinExistence type="predicted"/>
<evidence type="ECO:0000259" key="2">
    <source>
        <dbReference type="Pfam" id="PF01979"/>
    </source>
</evidence>
<feature type="domain" description="Amidohydrolase-related" evidence="2">
    <location>
        <begin position="38"/>
        <end position="336"/>
    </location>
</feature>
<evidence type="ECO:0000256" key="1">
    <source>
        <dbReference type="ARBA" id="ARBA00022801"/>
    </source>
</evidence>
<dbReference type="EMBL" id="AP021858">
    <property type="protein sequence ID" value="BBO24151.1"/>
    <property type="molecule type" value="Genomic_DNA"/>
</dbReference>
<organism evidence="3 4">
    <name type="scientific">Candidatus Nitrosymbiomonas proteolyticus</name>
    <dbReference type="NCBI Taxonomy" id="2608984"/>
    <lineage>
        <taxon>Bacteria</taxon>
        <taxon>Bacillati</taxon>
        <taxon>Armatimonadota</taxon>
        <taxon>Armatimonadota incertae sedis</taxon>
        <taxon>Candidatus Nitrosymbiomonas</taxon>
    </lineage>
</organism>